<reference evidence="2 3" key="1">
    <citation type="submission" date="2017-09" db="EMBL/GenBank/DDBJ databases">
        <title>Depth-based differentiation of microbial function through sediment-hosted aquifers and enrichment of novel symbionts in the deep terrestrial subsurface.</title>
        <authorList>
            <person name="Probst A.J."/>
            <person name="Ladd B."/>
            <person name="Jarett J.K."/>
            <person name="Geller-Mcgrath D.E."/>
            <person name="Sieber C.M."/>
            <person name="Emerson J.B."/>
            <person name="Anantharaman K."/>
            <person name="Thomas B.C."/>
            <person name="Malmstrom R."/>
            <person name="Stieglmeier M."/>
            <person name="Klingl A."/>
            <person name="Woyke T."/>
            <person name="Ryan C.M."/>
            <person name="Banfield J.F."/>
        </authorList>
    </citation>
    <scope>NUCLEOTIDE SEQUENCE [LARGE SCALE GENOMIC DNA]</scope>
    <source>
        <strain evidence="2">CG22_combo_CG10-13_8_21_14_all_39_10</strain>
    </source>
</reference>
<protein>
    <recommendedName>
        <fullName evidence="4">Mannosyl-glycoprotein endo-beta-N-acetylglucosamidase-like domain-containing protein</fullName>
    </recommendedName>
</protein>
<evidence type="ECO:0000313" key="3">
    <source>
        <dbReference type="Proteomes" id="UP000229847"/>
    </source>
</evidence>
<evidence type="ECO:0000313" key="2">
    <source>
        <dbReference type="EMBL" id="PIP57698.1"/>
    </source>
</evidence>
<dbReference type="EMBL" id="PCSW01000051">
    <property type="protein sequence ID" value="PIP57698.1"/>
    <property type="molecule type" value="Genomic_DNA"/>
</dbReference>
<accession>A0A2H0BL17</accession>
<dbReference type="Proteomes" id="UP000229847">
    <property type="component" value="Unassembled WGS sequence"/>
</dbReference>
<gene>
    <name evidence="2" type="ORF">COX03_01675</name>
</gene>
<name>A0A2H0BL17_9BACT</name>
<evidence type="ECO:0008006" key="4">
    <source>
        <dbReference type="Google" id="ProtNLM"/>
    </source>
</evidence>
<evidence type="ECO:0000256" key="1">
    <source>
        <dbReference type="SAM" id="Phobius"/>
    </source>
</evidence>
<sequence>MESIKENSFSFWKNLVFFVVFFTVTPLTLGASLYSLLSFNRNKVGGQTQKLDYQNSSTSVFGAKIYASLPTDFPSISGEVQASDARAEIIRQYLLRYKSPMSSYADYIVKTADEFNIDYRLTTAIAQQESNLCKLAPPKTFNCWGWGIHSEGTLGFSSYEEGIKAVTMGIAQNYIAKGLDTPEKIMSKYTPLSNGSWARGVEEFLSQME</sequence>
<organism evidence="2 3">
    <name type="scientific">Candidatus Woesebacteria bacterium CG22_combo_CG10-13_8_21_14_all_39_10</name>
    <dbReference type="NCBI Taxonomy" id="1975059"/>
    <lineage>
        <taxon>Bacteria</taxon>
        <taxon>Candidatus Woeseibacteriota</taxon>
    </lineage>
</organism>
<keyword evidence="1" id="KW-1133">Transmembrane helix</keyword>
<comment type="caution">
    <text evidence="2">The sequence shown here is derived from an EMBL/GenBank/DDBJ whole genome shotgun (WGS) entry which is preliminary data.</text>
</comment>
<proteinExistence type="predicted"/>
<keyword evidence="1" id="KW-0472">Membrane</keyword>
<dbReference type="AlphaFoldDB" id="A0A2H0BL17"/>
<keyword evidence="1" id="KW-0812">Transmembrane</keyword>
<feature type="transmembrane region" description="Helical" evidence="1">
    <location>
        <begin position="15"/>
        <end position="37"/>
    </location>
</feature>